<sequence length="537" mass="55614">MTGLFSIPEGMAYASVGGFSPVLGLYSGMFPAIIGSFFARTVLMVTTLTSALALSSQSVLAEAGLDPADLGNVATLTVLVGLMMILFGVLRLGSIMNFVSSAVMTGFTTGIAVQILTGVLGDATGYEPRVHNKVAQAADWLVHVTDWDPSTTALAAGTVVVWFAARSWARIRTLAMLIALIAATVAAPVFSLDVETVGDIASIPASLPVPVLPELSVVPELLVGAVAVTLVALAQAAGIAAAVPNPDGSRTSASGDFVAQGLANVAGGFLRSLPVGGSLSRTGVATDAGARTRWAGIFAGLWLTAVVLVAGRFAEYIPMPVIGGLMLIVGAELIVGQARHVRLVLRTSRLSTAAMAVTFLATTQIPLQQAIFLGALLSLVFYCVQAARRAKLVALRSDGGGWRVADPPEVLPARQVTVLHYAGSGFFAGFGSVGEQWPRTDGAAPAVLILSVRTLTDIPSATVLEGLARRAEELRASGSLLMLAGLDARFRKILDDSGVLARVGADNVFEADDEVFGALDRAAHAAHVWIAGHRRTE</sequence>
<evidence type="ECO:0000256" key="1">
    <source>
        <dbReference type="ARBA" id="ARBA00004141"/>
    </source>
</evidence>
<feature type="transmembrane region" description="Helical" evidence="5">
    <location>
        <begin position="294"/>
        <end position="311"/>
    </location>
</feature>
<feature type="transmembrane region" description="Helical" evidence="5">
    <location>
        <begin position="221"/>
        <end position="243"/>
    </location>
</feature>
<dbReference type="AlphaFoldDB" id="A0A841FUJ4"/>
<accession>A0A841FUJ4</accession>
<dbReference type="PROSITE" id="PS50801">
    <property type="entry name" value="STAS"/>
    <property type="match status" value="1"/>
</dbReference>
<dbReference type="PANTHER" id="PTHR11814">
    <property type="entry name" value="SULFATE TRANSPORTER"/>
    <property type="match status" value="1"/>
</dbReference>
<gene>
    <name evidence="7" type="ORF">HNR73_007349</name>
</gene>
<name>A0A841FUJ4_9ACTN</name>
<dbReference type="Gene3D" id="3.30.750.24">
    <property type="entry name" value="STAS domain"/>
    <property type="match status" value="1"/>
</dbReference>
<dbReference type="Pfam" id="PF00916">
    <property type="entry name" value="Sulfate_transp"/>
    <property type="match status" value="1"/>
</dbReference>
<protein>
    <submittedName>
        <fullName evidence="7">SulP family sulfate permease</fullName>
    </submittedName>
</protein>
<feature type="transmembrane region" description="Helical" evidence="5">
    <location>
        <begin position="12"/>
        <end position="34"/>
    </location>
</feature>
<keyword evidence="2 5" id="KW-0812">Transmembrane</keyword>
<feature type="transmembrane region" description="Helical" evidence="5">
    <location>
        <begin position="73"/>
        <end position="90"/>
    </location>
</feature>
<dbReference type="GO" id="GO:0016020">
    <property type="term" value="C:membrane"/>
    <property type="evidence" value="ECO:0007669"/>
    <property type="project" value="UniProtKB-SubCell"/>
</dbReference>
<feature type="transmembrane region" description="Helical" evidence="5">
    <location>
        <begin position="317"/>
        <end position="336"/>
    </location>
</feature>
<keyword evidence="8" id="KW-1185">Reference proteome</keyword>
<evidence type="ECO:0000313" key="7">
    <source>
        <dbReference type="EMBL" id="MBB6039454.1"/>
    </source>
</evidence>
<dbReference type="EMBL" id="JACHGT010000022">
    <property type="protein sequence ID" value="MBB6039454.1"/>
    <property type="molecule type" value="Genomic_DNA"/>
</dbReference>
<organism evidence="7 8">
    <name type="scientific">Phytomonospora endophytica</name>
    <dbReference type="NCBI Taxonomy" id="714109"/>
    <lineage>
        <taxon>Bacteria</taxon>
        <taxon>Bacillati</taxon>
        <taxon>Actinomycetota</taxon>
        <taxon>Actinomycetes</taxon>
        <taxon>Micromonosporales</taxon>
        <taxon>Micromonosporaceae</taxon>
        <taxon>Phytomonospora</taxon>
    </lineage>
</organism>
<dbReference type="InterPro" id="IPR002645">
    <property type="entry name" value="STAS_dom"/>
</dbReference>
<keyword evidence="3 5" id="KW-1133">Transmembrane helix</keyword>
<dbReference type="InterPro" id="IPR011547">
    <property type="entry name" value="SLC26A/SulP_dom"/>
</dbReference>
<evidence type="ECO:0000256" key="2">
    <source>
        <dbReference type="ARBA" id="ARBA00022692"/>
    </source>
</evidence>
<comment type="caution">
    <text evidence="7">The sequence shown here is derived from an EMBL/GenBank/DDBJ whole genome shotgun (WGS) entry which is preliminary data.</text>
</comment>
<feature type="domain" description="STAS" evidence="6">
    <location>
        <begin position="406"/>
        <end position="519"/>
    </location>
</feature>
<dbReference type="Proteomes" id="UP000548476">
    <property type="component" value="Unassembled WGS sequence"/>
</dbReference>
<evidence type="ECO:0000256" key="5">
    <source>
        <dbReference type="SAM" id="Phobius"/>
    </source>
</evidence>
<dbReference type="InterPro" id="IPR001902">
    <property type="entry name" value="SLC26A/SulP_fam"/>
</dbReference>
<dbReference type="InterPro" id="IPR036513">
    <property type="entry name" value="STAS_dom_sf"/>
</dbReference>
<evidence type="ECO:0000256" key="4">
    <source>
        <dbReference type="ARBA" id="ARBA00023136"/>
    </source>
</evidence>
<evidence type="ECO:0000256" key="3">
    <source>
        <dbReference type="ARBA" id="ARBA00022989"/>
    </source>
</evidence>
<evidence type="ECO:0000259" key="6">
    <source>
        <dbReference type="PROSITE" id="PS50801"/>
    </source>
</evidence>
<feature type="transmembrane region" description="Helical" evidence="5">
    <location>
        <begin position="343"/>
        <end position="361"/>
    </location>
</feature>
<reference evidence="7 8" key="1">
    <citation type="submission" date="2020-08" db="EMBL/GenBank/DDBJ databases">
        <title>Genomic Encyclopedia of Type Strains, Phase IV (KMG-IV): sequencing the most valuable type-strain genomes for metagenomic binning, comparative biology and taxonomic classification.</title>
        <authorList>
            <person name="Goeker M."/>
        </authorList>
    </citation>
    <scope>NUCLEOTIDE SEQUENCE [LARGE SCALE GENOMIC DNA]</scope>
    <source>
        <strain evidence="7 8">YIM 65646</strain>
    </source>
</reference>
<proteinExistence type="predicted"/>
<feature type="transmembrane region" description="Helical" evidence="5">
    <location>
        <begin position="174"/>
        <end position="192"/>
    </location>
</feature>
<evidence type="ECO:0000313" key="8">
    <source>
        <dbReference type="Proteomes" id="UP000548476"/>
    </source>
</evidence>
<keyword evidence="4 5" id="KW-0472">Membrane</keyword>
<comment type="subcellular location">
    <subcellularLocation>
        <location evidence="1">Membrane</location>
        <topology evidence="1">Multi-pass membrane protein</topology>
    </subcellularLocation>
</comment>
<dbReference type="GO" id="GO:0055085">
    <property type="term" value="P:transmembrane transport"/>
    <property type="evidence" value="ECO:0007669"/>
    <property type="project" value="InterPro"/>
</dbReference>